<dbReference type="EMBL" id="RBLJ01000004">
    <property type="protein sequence ID" value="RKS57071.1"/>
    <property type="molecule type" value="Genomic_DNA"/>
</dbReference>
<organism evidence="1 2">
    <name type="scientific">Photorhabdus asymbiotica</name>
    <dbReference type="NCBI Taxonomy" id="291112"/>
    <lineage>
        <taxon>Bacteria</taxon>
        <taxon>Pseudomonadati</taxon>
        <taxon>Pseudomonadota</taxon>
        <taxon>Gammaproteobacteria</taxon>
        <taxon>Enterobacterales</taxon>
        <taxon>Morganellaceae</taxon>
        <taxon>Photorhabdus</taxon>
    </lineage>
</organism>
<dbReference type="Proteomes" id="UP000280955">
    <property type="component" value="Unassembled WGS sequence"/>
</dbReference>
<gene>
    <name evidence="1" type="ORF">BDD30_3711</name>
</gene>
<evidence type="ECO:0000313" key="1">
    <source>
        <dbReference type="EMBL" id="RKS57071.1"/>
    </source>
</evidence>
<protein>
    <submittedName>
        <fullName evidence="1">Uncharacterized protein</fullName>
    </submittedName>
</protein>
<accession>A0ABX9SK66</accession>
<proteinExistence type="predicted"/>
<comment type="caution">
    <text evidence="1">The sequence shown here is derived from an EMBL/GenBank/DDBJ whole genome shotgun (WGS) entry which is preliminary data.</text>
</comment>
<sequence>MKILKITLLLLFLYFIYWALGDTFFNWLFQKDAEAKPFVQRRQQAV</sequence>
<reference evidence="1 2" key="1">
    <citation type="submission" date="2018-10" db="EMBL/GenBank/DDBJ databases">
        <title>Genomic Encyclopedia of Archaeal and Bacterial Type Strains, Phase II (KMG-II): from individual species to whole genera.</title>
        <authorList>
            <person name="Goeker M."/>
        </authorList>
    </citation>
    <scope>NUCLEOTIDE SEQUENCE [LARGE SCALE GENOMIC DNA]</scope>
    <source>
        <strain evidence="1 2">DSM 15149</strain>
    </source>
</reference>
<evidence type="ECO:0000313" key="2">
    <source>
        <dbReference type="Proteomes" id="UP000280955"/>
    </source>
</evidence>
<keyword evidence="2" id="KW-1185">Reference proteome</keyword>
<name>A0ABX9SK66_9GAMM</name>
<dbReference type="RefSeq" id="WP_015834616.1">
    <property type="nucleotide sequence ID" value="NZ_CAWQMT010000004.1"/>
</dbReference>